<proteinExistence type="predicted"/>
<evidence type="ECO:0000313" key="2">
    <source>
        <dbReference type="Proteomes" id="UP000886860"/>
    </source>
</evidence>
<dbReference type="Proteomes" id="UP000886860">
    <property type="component" value="Unassembled WGS sequence"/>
</dbReference>
<comment type="caution">
    <text evidence="1">The sequence shown here is derived from an EMBL/GenBank/DDBJ whole genome shotgun (WGS) entry which is preliminary data.</text>
</comment>
<accession>A0A9D1KGF5</accession>
<dbReference type="AlphaFoldDB" id="A0A9D1KGF5"/>
<dbReference type="EMBL" id="DVKS01000209">
    <property type="protein sequence ID" value="HIT42939.1"/>
    <property type="molecule type" value="Genomic_DNA"/>
</dbReference>
<sequence>MKARFSSQQQPVKVVQADGMAYVFICLNEQRGTESYPDMGDGQSQETYYEYDYNEIVGPETEIPVADIQAHPEDYLDYQYKPQSIDPGVQALAEIQELKAAIERGLTT</sequence>
<protein>
    <submittedName>
        <fullName evidence="1">Uncharacterized protein</fullName>
    </submittedName>
</protein>
<organism evidence="1 2">
    <name type="scientific">Candidatus Caccovicinus merdipullorum</name>
    <dbReference type="NCBI Taxonomy" id="2840724"/>
    <lineage>
        <taxon>Bacteria</taxon>
        <taxon>Bacillati</taxon>
        <taxon>Bacillota</taxon>
        <taxon>Clostridia</taxon>
        <taxon>Eubacteriales</taxon>
        <taxon>Candidatus Caccovicinus</taxon>
    </lineage>
</organism>
<reference evidence="1" key="1">
    <citation type="submission" date="2020-10" db="EMBL/GenBank/DDBJ databases">
        <authorList>
            <person name="Gilroy R."/>
        </authorList>
    </citation>
    <scope>NUCLEOTIDE SEQUENCE</scope>
    <source>
        <strain evidence="1">CHK123-3438</strain>
    </source>
</reference>
<name>A0A9D1KGF5_9FIRM</name>
<gene>
    <name evidence="1" type="ORF">IAB60_12750</name>
</gene>
<reference evidence="1" key="2">
    <citation type="journal article" date="2021" name="PeerJ">
        <title>Extensive microbial diversity within the chicken gut microbiome revealed by metagenomics and culture.</title>
        <authorList>
            <person name="Gilroy R."/>
            <person name="Ravi A."/>
            <person name="Getino M."/>
            <person name="Pursley I."/>
            <person name="Horton D.L."/>
            <person name="Alikhan N.F."/>
            <person name="Baker D."/>
            <person name="Gharbi K."/>
            <person name="Hall N."/>
            <person name="Watson M."/>
            <person name="Adriaenssens E.M."/>
            <person name="Foster-Nyarko E."/>
            <person name="Jarju S."/>
            <person name="Secka A."/>
            <person name="Antonio M."/>
            <person name="Oren A."/>
            <person name="Chaudhuri R.R."/>
            <person name="La Ragione R."/>
            <person name="Hildebrand F."/>
            <person name="Pallen M.J."/>
        </authorList>
    </citation>
    <scope>NUCLEOTIDE SEQUENCE</scope>
    <source>
        <strain evidence="1">CHK123-3438</strain>
    </source>
</reference>
<evidence type="ECO:0000313" key="1">
    <source>
        <dbReference type="EMBL" id="HIT42939.1"/>
    </source>
</evidence>